<organism evidence="1 2">
    <name type="scientific">Venatoribacter cucullus</name>
    <dbReference type="NCBI Taxonomy" id="2661630"/>
    <lineage>
        <taxon>Bacteria</taxon>
        <taxon>Pseudomonadati</taxon>
        <taxon>Pseudomonadota</taxon>
        <taxon>Gammaproteobacteria</taxon>
        <taxon>Oceanospirillales</taxon>
        <taxon>Oceanospirillaceae</taxon>
        <taxon>Venatoribacter</taxon>
    </lineage>
</organism>
<proteinExistence type="predicted"/>
<dbReference type="RefSeq" id="WP_228344612.1">
    <property type="nucleotide sequence ID" value="NZ_CP046056.1"/>
</dbReference>
<reference evidence="1 2" key="1">
    <citation type="submission" date="2019-11" db="EMBL/GenBank/DDBJ databases">
        <title>Venatorbacter sp. nov. a predator of Campylobacter and other Gram-negative bacteria.</title>
        <authorList>
            <person name="Saeedi A."/>
            <person name="Cummings N.J."/>
            <person name="Connerton I.F."/>
            <person name="Connerton P.L."/>
        </authorList>
    </citation>
    <scope>NUCLEOTIDE SEQUENCE [LARGE SCALE GENOMIC DNA]</scope>
    <source>
        <strain evidence="1">XL5</strain>
    </source>
</reference>
<keyword evidence="2" id="KW-1185">Reference proteome</keyword>
<gene>
    <name evidence="1" type="ORF">GJQ55_08785</name>
</gene>
<dbReference type="KEGG" id="vcw:GJQ55_08785"/>
<dbReference type="Proteomes" id="UP000596074">
    <property type="component" value="Chromosome"/>
</dbReference>
<name>A0A9X7YPC9_9GAMM</name>
<protein>
    <submittedName>
        <fullName evidence="1">Uncharacterized protein</fullName>
    </submittedName>
</protein>
<sequence length="156" mass="17191">MIWMIVGAGVLLIIGSVMMLKPSARDTRLAALRLDAIKQGLQVRQFVWQPDARKTGIQEPLQATSYSLMRSGQPQPGELKYSLVASKGWDTDGLPAGFSWHKQGSAEDAARLAALLPALQDDLLLLEVREHKILLMAKEREGASAAAYREFMQGFL</sequence>
<evidence type="ECO:0000313" key="1">
    <source>
        <dbReference type="EMBL" id="QQD24554.1"/>
    </source>
</evidence>
<evidence type="ECO:0000313" key="2">
    <source>
        <dbReference type="Proteomes" id="UP000596074"/>
    </source>
</evidence>
<dbReference type="AlphaFoldDB" id="A0A9X7YPC9"/>
<accession>A0A9X7YPC9</accession>
<dbReference type="EMBL" id="CP046056">
    <property type="protein sequence ID" value="QQD24554.1"/>
    <property type="molecule type" value="Genomic_DNA"/>
</dbReference>